<dbReference type="Gene3D" id="3.40.710.10">
    <property type="entry name" value="DD-peptidase/beta-lactamase superfamily"/>
    <property type="match status" value="1"/>
</dbReference>
<proteinExistence type="predicted"/>
<organism evidence="4 5">
    <name type="scientific">Vallitalea longa</name>
    <dbReference type="NCBI Taxonomy" id="2936439"/>
    <lineage>
        <taxon>Bacteria</taxon>
        <taxon>Bacillati</taxon>
        <taxon>Bacillota</taxon>
        <taxon>Clostridia</taxon>
        <taxon>Lachnospirales</taxon>
        <taxon>Vallitaleaceae</taxon>
        <taxon>Vallitalea</taxon>
    </lineage>
</organism>
<dbReference type="EMBL" id="BRLB01000007">
    <property type="protein sequence ID" value="GKX30046.1"/>
    <property type="molecule type" value="Genomic_DNA"/>
</dbReference>
<dbReference type="AlphaFoldDB" id="A0A9W6DED2"/>
<dbReference type="GO" id="GO:0005886">
    <property type="term" value="C:plasma membrane"/>
    <property type="evidence" value="ECO:0007669"/>
    <property type="project" value="TreeGrafter"/>
</dbReference>
<dbReference type="InterPro" id="IPR012338">
    <property type="entry name" value="Beta-lactam/transpept-like"/>
</dbReference>
<sequence>MGRKKQENRKDNKSLNNISYIFIGLFIILIFNIFKFVMFDSDNIAINSYNPRIEELEKNIIRGKILDANGNVLAETMVDKDKPYRIYPYENIFCHVIGYSNLDKSGIEALVNYDLLKSNVNIIEKTVQSISKQKSVGDNVITTLDADLQKKAYELLGNRKGAVVAVEPSTGKILCMVSKPDYNPNYIESNYNDLRNDDANSPLINRAVMGLYPPGSTFKIVTALAYIRENPNWKDFNYICKGKDYFGQNTIHCYSNTWHGEENLEDAFKMSCNTAFANIGTSLDLVKYRDVANGLLFNSQIPYRGCKKSSFGLDSQSSIEKVAETAIGQGETLITPFHNALITSAVANGGILMKPYIIDHIENSKGKIITKNLPEFYTEFMSVDEADTIKEFMEKVVSEGTGKTSAVQGIQVAGKTGSAENEGEYPHAWYVGFAPSDNPQIAVSVIVENSGTSTRYAAPIARQLFELYINKHKME</sequence>
<name>A0A9W6DED2_9FIRM</name>
<dbReference type="GO" id="GO:0071972">
    <property type="term" value="F:peptidoglycan L,D-transpeptidase activity"/>
    <property type="evidence" value="ECO:0007669"/>
    <property type="project" value="TreeGrafter"/>
</dbReference>
<dbReference type="InterPro" id="IPR050515">
    <property type="entry name" value="Beta-lactam/transpept"/>
</dbReference>
<dbReference type="Pfam" id="PF21922">
    <property type="entry name" value="PBP_dimer_2"/>
    <property type="match status" value="1"/>
</dbReference>
<evidence type="ECO:0000259" key="3">
    <source>
        <dbReference type="Pfam" id="PF21922"/>
    </source>
</evidence>
<evidence type="ECO:0000259" key="2">
    <source>
        <dbReference type="Pfam" id="PF00905"/>
    </source>
</evidence>
<keyword evidence="1" id="KW-0472">Membrane</keyword>
<dbReference type="RefSeq" id="WP_281815908.1">
    <property type="nucleotide sequence ID" value="NZ_BRLB01000007.1"/>
</dbReference>
<dbReference type="Pfam" id="PF00905">
    <property type="entry name" value="Transpeptidase"/>
    <property type="match status" value="1"/>
</dbReference>
<gene>
    <name evidence="4" type="ORF">SH1V18_25260</name>
</gene>
<dbReference type="InterPro" id="IPR054120">
    <property type="entry name" value="PBPA_dimer"/>
</dbReference>
<dbReference type="InterPro" id="IPR001460">
    <property type="entry name" value="PCN-bd_Tpept"/>
</dbReference>
<dbReference type="GO" id="GO:0071555">
    <property type="term" value="P:cell wall organization"/>
    <property type="evidence" value="ECO:0007669"/>
    <property type="project" value="TreeGrafter"/>
</dbReference>
<protein>
    <submittedName>
        <fullName evidence="4">Beta-lactamase</fullName>
    </submittedName>
</protein>
<accession>A0A9W6DED2</accession>
<dbReference type="InterPro" id="IPR036138">
    <property type="entry name" value="PBP_dimer_sf"/>
</dbReference>
<dbReference type="GO" id="GO:0008658">
    <property type="term" value="F:penicillin binding"/>
    <property type="evidence" value="ECO:0007669"/>
    <property type="project" value="InterPro"/>
</dbReference>
<feature type="transmembrane region" description="Helical" evidence="1">
    <location>
        <begin position="20"/>
        <end position="39"/>
    </location>
</feature>
<dbReference type="SUPFAM" id="SSF56519">
    <property type="entry name" value="Penicillin binding protein dimerisation domain"/>
    <property type="match status" value="1"/>
</dbReference>
<feature type="domain" description="Penicillin binding protein A dimerisation" evidence="3">
    <location>
        <begin position="62"/>
        <end position="140"/>
    </location>
</feature>
<keyword evidence="1" id="KW-0812">Transmembrane</keyword>
<dbReference type="PANTHER" id="PTHR30627:SF24">
    <property type="entry name" value="PENICILLIN-BINDING PROTEIN 4B"/>
    <property type="match status" value="1"/>
</dbReference>
<evidence type="ECO:0000313" key="4">
    <source>
        <dbReference type="EMBL" id="GKX30046.1"/>
    </source>
</evidence>
<dbReference type="Proteomes" id="UP001144256">
    <property type="component" value="Unassembled WGS sequence"/>
</dbReference>
<dbReference type="Gene3D" id="3.90.1310.10">
    <property type="entry name" value="Penicillin-binding protein 2a (Domain 2)"/>
    <property type="match status" value="1"/>
</dbReference>
<dbReference type="PANTHER" id="PTHR30627">
    <property type="entry name" value="PEPTIDOGLYCAN D,D-TRANSPEPTIDASE"/>
    <property type="match status" value="1"/>
</dbReference>
<evidence type="ECO:0000313" key="5">
    <source>
        <dbReference type="Proteomes" id="UP001144256"/>
    </source>
</evidence>
<evidence type="ECO:0000256" key="1">
    <source>
        <dbReference type="SAM" id="Phobius"/>
    </source>
</evidence>
<feature type="domain" description="Penicillin-binding protein transpeptidase" evidence="2">
    <location>
        <begin position="161"/>
        <end position="466"/>
    </location>
</feature>
<comment type="caution">
    <text evidence="4">The sequence shown here is derived from an EMBL/GenBank/DDBJ whole genome shotgun (WGS) entry which is preliminary data.</text>
</comment>
<keyword evidence="1" id="KW-1133">Transmembrane helix</keyword>
<keyword evidence="5" id="KW-1185">Reference proteome</keyword>
<reference evidence="4" key="1">
    <citation type="submission" date="2022-06" db="EMBL/GenBank/DDBJ databases">
        <title>Vallitalea longa sp. nov., an anaerobic bacterium isolated from marine sediment.</title>
        <authorList>
            <person name="Hirano S."/>
            <person name="Terahara T."/>
            <person name="Mori K."/>
            <person name="Hamada M."/>
            <person name="Matsumoto R."/>
            <person name="Kobayashi T."/>
        </authorList>
    </citation>
    <scope>NUCLEOTIDE SEQUENCE</scope>
    <source>
        <strain evidence="4">SH18-1</strain>
    </source>
</reference>
<dbReference type="SUPFAM" id="SSF56601">
    <property type="entry name" value="beta-lactamase/transpeptidase-like"/>
    <property type="match status" value="1"/>
</dbReference>